<proteinExistence type="predicted"/>
<keyword evidence="1" id="KW-0732">Signal</keyword>
<sequence length="277" mass="31860">MKRSYRLIGIVLLMLVLAACGGADEEAVAVEEPETETEAGAPVEETDEVEEVEEFKPLTNQEIEKIVINNLDQMDASQDAYDYQETMGIVNDSIIDPAQDTDEVTKVLEATKEQFKRLVADEILDEWTRSYLADFYWTMSRQHLHSDDISARFEVIDQSEDHFTASFIRLADGAGYFPAGTYQLDYVKENGYWVFLDVNFTDAVRKPLNINMNEVRGYYNRFDRTNGEVLSFFEAVEEVEVNGETYLIYKAFDTIHARNVVDSEYNYEVAMPYNIED</sequence>
<evidence type="ECO:0000313" key="3">
    <source>
        <dbReference type="Proteomes" id="UP001501734"/>
    </source>
</evidence>
<dbReference type="Proteomes" id="UP001501734">
    <property type="component" value="Unassembled WGS sequence"/>
</dbReference>
<comment type="caution">
    <text evidence="2">The sequence shown here is derived from an EMBL/GenBank/DDBJ whole genome shotgun (WGS) entry which is preliminary data.</text>
</comment>
<gene>
    <name evidence="2" type="ORF">GCM10022410_05130</name>
</gene>
<name>A0ABP7V766_9BACI</name>
<reference evidence="3" key="1">
    <citation type="journal article" date="2019" name="Int. J. Syst. Evol. Microbiol.">
        <title>The Global Catalogue of Microorganisms (GCM) 10K type strain sequencing project: providing services to taxonomists for standard genome sequencing and annotation.</title>
        <authorList>
            <consortium name="The Broad Institute Genomics Platform"/>
            <consortium name="The Broad Institute Genome Sequencing Center for Infectious Disease"/>
            <person name="Wu L."/>
            <person name="Ma J."/>
        </authorList>
    </citation>
    <scope>NUCLEOTIDE SEQUENCE [LARGE SCALE GENOMIC DNA]</scope>
    <source>
        <strain evidence="3">JCM 17250</strain>
    </source>
</reference>
<evidence type="ECO:0008006" key="4">
    <source>
        <dbReference type="Google" id="ProtNLM"/>
    </source>
</evidence>
<dbReference type="PROSITE" id="PS51257">
    <property type="entry name" value="PROKAR_LIPOPROTEIN"/>
    <property type="match status" value="1"/>
</dbReference>
<keyword evidence="3" id="KW-1185">Reference proteome</keyword>
<dbReference type="EMBL" id="BAABDL010000023">
    <property type="protein sequence ID" value="GAA4061023.1"/>
    <property type="molecule type" value="Genomic_DNA"/>
</dbReference>
<feature type="signal peptide" evidence="1">
    <location>
        <begin position="1"/>
        <end position="18"/>
    </location>
</feature>
<protein>
    <recommendedName>
        <fullName evidence="4">Lipoprotein</fullName>
    </recommendedName>
</protein>
<evidence type="ECO:0000313" key="2">
    <source>
        <dbReference type="EMBL" id="GAA4061023.1"/>
    </source>
</evidence>
<feature type="chain" id="PRO_5045557658" description="Lipoprotein" evidence="1">
    <location>
        <begin position="19"/>
        <end position="277"/>
    </location>
</feature>
<evidence type="ECO:0000256" key="1">
    <source>
        <dbReference type="SAM" id="SignalP"/>
    </source>
</evidence>
<accession>A0ABP7V766</accession>
<organism evidence="2 3">
    <name type="scientific">Amphibacillus indicireducens</name>
    <dbReference type="NCBI Taxonomy" id="1076330"/>
    <lineage>
        <taxon>Bacteria</taxon>
        <taxon>Bacillati</taxon>
        <taxon>Bacillota</taxon>
        <taxon>Bacilli</taxon>
        <taxon>Bacillales</taxon>
        <taxon>Bacillaceae</taxon>
        <taxon>Amphibacillus</taxon>
    </lineage>
</organism>
<dbReference type="RefSeq" id="WP_344910027.1">
    <property type="nucleotide sequence ID" value="NZ_BAABDL010000023.1"/>
</dbReference>